<evidence type="ECO:0000313" key="11">
    <source>
        <dbReference type="EMBL" id="WMW82573.1"/>
    </source>
</evidence>
<dbReference type="SUPFAM" id="SSF55931">
    <property type="entry name" value="Glutamine synthetase/guanido kinase"/>
    <property type="match status" value="1"/>
</dbReference>
<dbReference type="Pfam" id="PF04262">
    <property type="entry name" value="Glu_cys_ligase"/>
    <property type="match status" value="1"/>
</dbReference>
<reference evidence="11" key="1">
    <citation type="submission" date="2023-09" db="EMBL/GenBank/DDBJ databases">
        <title>Undibacterium sp. 20NA77.5 isolated from freshwater.</title>
        <authorList>
            <person name="Le V."/>
            <person name="Ko S.-R."/>
            <person name="Ahn C.-Y."/>
            <person name="Oh H.-M."/>
        </authorList>
    </citation>
    <scope>NUCLEOTIDE SEQUENCE</scope>
    <source>
        <strain evidence="11">20NA77.5</strain>
    </source>
</reference>
<evidence type="ECO:0000256" key="2">
    <source>
        <dbReference type="ARBA" id="ARBA00008772"/>
    </source>
</evidence>
<sequence length="526" mass="59853">MRRQLISSPQNLALLGRGLRGIERETLRVDAQGQLKLTPHPLALGSALTHPYITTDYSESLLEFITPAKHDIAEALQDLDHIHRFAYTKLGDEMLWNQSMPCELPEEAQIPIAWYGQSHIGMIKHVYRRGLALRYGKSMQCIAGIHYNYSLSEDLWKLFKQQDGASTSDKDYQSESYIALIRNFHRYSWLLMYLFGASPALSKSFLRGRQHQLETLSADTLYLPYATSLRMSDLGYQNNVQDGLVPPYNNLMEYMRSLSRAVRKPHPPYEQLGVKKDGEWVQINANVLQIENEFYATIRPKRVINSGERPVEALCARGVQYIEVRCMDVDPFENLGISLETARFLDAFLLFCAIEDSPLTNNEEGQENLNNFANTVKYGRKPGLSLSKHGQAIELKQWGIELIERIRPYADLLDTQAQNAQHRDSLEQQLAKLNDASLTPSAKVLLAIEVTGNSYPRFALEQSMKIAQTLRDQAPSDEVIANYEKLAQTSLQEQARMEATQVGSFDDFIENYRSRTSSQICCDEAN</sequence>
<dbReference type="EMBL" id="CP133720">
    <property type="protein sequence ID" value="WMW82573.1"/>
    <property type="molecule type" value="Genomic_DNA"/>
</dbReference>
<evidence type="ECO:0000256" key="6">
    <source>
        <dbReference type="ARBA" id="ARBA00022840"/>
    </source>
</evidence>
<keyword evidence="4 8" id="KW-0317">Glutathione biosynthesis</keyword>
<dbReference type="PANTHER" id="PTHR38761:SF1">
    <property type="entry name" value="GLUTAMATE--CYSTEINE LIGASE"/>
    <property type="match status" value="1"/>
</dbReference>
<dbReference type="Proteomes" id="UP001181355">
    <property type="component" value="Chromosome"/>
</dbReference>
<proteinExistence type="inferred from homology"/>
<dbReference type="Gene3D" id="3.30.590.20">
    <property type="match status" value="1"/>
</dbReference>
<evidence type="ECO:0000256" key="8">
    <source>
        <dbReference type="HAMAP-Rule" id="MF_00578"/>
    </source>
</evidence>
<comment type="catalytic activity">
    <reaction evidence="7 8 9">
        <text>L-cysteine + L-glutamate + ATP = gamma-L-glutamyl-L-cysteine + ADP + phosphate + H(+)</text>
        <dbReference type="Rhea" id="RHEA:13285"/>
        <dbReference type="ChEBI" id="CHEBI:15378"/>
        <dbReference type="ChEBI" id="CHEBI:29985"/>
        <dbReference type="ChEBI" id="CHEBI:30616"/>
        <dbReference type="ChEBI" id="CHEBI:35235"/>
        <dbReference type="ChEBI" id="CHEBI:43474"/>
        <dbReference type="ChEBI" id="CHEBI:58173"/>
        <dbReference type="ChEBI" id="CHEBI:456216"/>
        <dbReference type="EC" id="6.3.2.2"/>
    </reaction>
</comment>
<gene>
    <name evidence="8 11" type="primary">gshA</name>
    <name evidence="11" type="ORF">RF679_17325</name>
</gene>
<evidence type="ECO:0000256" key="3">
    <source>
        <dbReference type="ARBA" id="ARBA00022598"/>
    </source>
</evidence>
<feature type="domain" description="Glutamate--cysteine ligase" evidence="10">
    <location>
        <begin position="6"/>
        <end position="373"/>
    </location>
</feature>
<dbReference type="EC" id="6.3.2.2" evidence="8"/>
<evidence type="ECO:0000259" key="10">
    <source>
        <dbReference type="Pfam" id="PF04262"/>
    </source>
</evidence>
<dbReference type="GO" id="GO:0004357">
    <property type="term" value="F:glutamate-cysteine ligase activity"/>
    <property type="evidence" value="ECO:0007669"/>
    <property type="project" value="UniProtKB-EC"/>
</dbReference>
<evidence type="ECO:0000256" key="9">
    <source>
        <dbReference type="RuleBase" id="RU004391"/>
    </source>
</evidence>
<dbReference type="NCBIfam" id="TIGR01434">
    <property type="entry name" value="glu_cys_ligase"/>
    <property type="match status" value="1"/>
</dbReference>
<comment type="pathway">
    <text evidence="1 8 9">Sulfur metabolism; glutathione biosynthesis; glutathione from L-cysteine and L-glutamate: step 1/2.</text>
</comment>
<evidence type="ECO:0000256" key="7">
    <source>
        <dbReference type="ARBA" id="ARBA00048819"/>
    </source>
</evidence>
<keyword evidence="5 8" id="KW-0547">Nucleotide-binding</keyword>
<dbReference type="HAMAP" id="MF_00578">
    <property type="entry name" value="Glu_cys_ligase"/>
    <property type="match status" value="1"/>
</dbReference>
<keyword evidence="12" id="KW-1185">Reference proteome</keyword>
<evidence type="ECO:0000256" key="1">
    <source>
        <dbReference type="ARBA" id="ARBA00005006"/>
    </source>
</evidence>
<dbReference type="PANTHER" id="PTHR38761">
    <property type="entry name" value="GLUTAMATE--CYSTEINE LIGASE"/>
    <property type="match status" value="1"/>
</dbReference>
<evidence type="ECO:0000313" key="12">
    <source>
        <dbReference type="Proteomes" id="UP001181355"/>
    </source>
</evidence>
<evidence type="ECO:0000256" key="5">
    <source>
        <dbReference type="ARBA" id="ARBA00022741"/>
    </source>
</evidence>
<name>A0ABY9RNU9_9BURK</name>
<comment type="similarity">
    <text evidence="2 8">Belongs to the glutamate--cysteine ligase type 1 family. Type 1 subfamily.</text>
</comment>
<keyword evidence="3 8" id="KW-0436">Ligase</keyword>
<keyword evidence="6 8" id="KW-0067">ATP-binding</keyword>
<dbReference type="InterPro" id="IPR014746">
    <property type="entry name" value="Gln_synth/guanido_kin_cat_dom"/>
</dbReference>
<organism evidence="11 12">
    <name type="scientific">Undibacterium cyanobacteriorum</name>
    <dbReference type="NCBI Taxonomy" id="3073561"/>
    <lineage>
        <taxon>Bacteria</taxon>
        <taxon>Pseudomonadati</taxon>
        <taxon>Pseudomonadota</taxon>
        <taxon>Betaproteobacteria</taxon>
        <taxon>Burkholderiales</taxon>
        <taxon>Oxalobacteraceae</taxon>
        <taxon>Undibacterium</taxon>
    </lineage>
</organism>
<evidence type="ECO:0000256" key="4">
    <source>
        <dbReference type="ARBA" id="ARBA00022684"/>
    </source>
</evidence>
<dbReference type="InterPro" id="IPR006334">
    <property type="entry name" value="Glut_cys_ligase"/>
</dbReference>
<protein>
    <recommendedName>
        <fullName evidence="8">Glutamate--cysteine ligase</fullName>
        <ecNumber evidence="8">6.3.2.2</ecNumber>
    </recommendedName>
    <alternativeName>
        <fullName evidence="8">Gamma-ECS</fullName>
        <shortName evidence="8">GCS</shortName>
    </alternativeName>
    <alternativeName>
        <fullName evidence="8">Gamma-glutamylcysteine synthetase</fullName>
    </alternativeName>
</protein>
<dbReference type="InterPro" id="IPR007370">
    <property type="entry name" value="Glu_cys_ligase"/>
</dbReference>
<accession>A0ABY9RNU9</accession>